<dbReference type="GO" id="GO:0003887">
    <property type="term" value="F:DNA-directed DNA polymerase activity"/>
    <property type="evidence" value="ECO:0007669"/>
    <property type="project" value="UniProtKB-UniRule"/>
</dbReference>
<dbReference type="NCBIfam" id="TIGR00663">
    <property type="entry name" value="dnan"/>
    <property type="match status" value="1"/>
</dbReference>
<dbReference type="InterPro" id="IPR022635">
    <property type="entry name" value="DNA_polIII_beta_C"/>
</dbReference>
<dbReference type="SMART" id="SM00480">
    <property type="entry name" value="POL3Bc"/>
    <property type="match status" value="1"/>
</dbReference>
<dbReference type="InterPro" id="IPR022637">
    <property type="entry name" value="DNA_polIII_beta_cen"/>
</dbReference>
<keyword evidence="5 10" id="KW-0808">Transferase</keyword>
<dbReference type="EMBL" id="DRUZ01000028">
    <property type="protein sequence ID" value="HHS01281.1"/>
    <property type="molecule type" value="Genomic_DNA"/>
</dbReference>
<feature type="domain" description="DNA polymerase III beta sliding clamp N-terminal" evidence="11">
    <location>
        <begin position="1"/>
        <end position="117"/>
    </location>
</feature>
<reference evidence="14" key="1">
    <citation type="journal article" date="2020" name="mSystems">
        <title>Genome- and Community-Level Interaction Insights into Carbon Utilization and Element Cycling Functions of Hydrothermarchaeota in Hydrothermal Sediment.</title>
        <authorList>
            <person name="Zhou Z."/>
            <person name="Liu Y."/>
            <person name="Xu W."/>
            <person name="Pan J."/>
            <person name="Luo Z.H."/>
            <person name="Li M."/>
        </authorList>
    </citation>
    <scope>NUCLEOTIDE SEQUENCE [LARGE SCALE GENOMIC DNA]</scope>
    <source>
        <strain evidence="14">SpSt-102</strain>
    </source>
</reference>
<dbReference type="CDD" id="cd00140">
    <property type="entry name" value="beta_clamp"/>
    <property type="match status" value="1"/>
</dbReference>
<dbReference type="GO" id="GO:0005737">
    <property type="term" value="C:cytoplasm"/>
    <property type="evidence" value="ECO:0007669"/>
    <property type="project" value="UniProtKB-SubCell"/>
</dbReference>
<dbReference type="Pfam" id="PF00712">
    <property type="entry name" value="DNA_pol3_beta"/>
    <property type="match status" value="1"/>
</dbReference>
<evidence type="ECO:0000256" key="2">
    <source>
        <dbReference type="ARBA" id="ARBA00010752"/>
    </source>
</evidence>
<evidence type="ECO:0000313" key="14">
    <source>
        <dbReference type="EMBL" id="HHS01281.1"/>
    </source>
</evidence>
<evidence type="ECO:0000256" key="10">
    <source>
        <dbReference type="PIRNR" id="PIRNR000804"/>
    </source>
</evidence>
<dbReference type="Gene3D" id="3.70.10.10">
    <property type="match status" value="1"/>
</dbReference>
<evidence type="ECO:0000256" key="6">
    <source>
        <dbReference type="ARBA" id="ARBA00022695"/>
    </source>
</evidence>
<accession>A0A7C5Z6B4</accession>
<feature type="domain" description="DNA polymerase III beta sliding clamp C-terminal" evidence="13">
    <location>
        <begin position="244"/>
        <end position="364"/>
    </location>
</feature>
<keyword evidence="9" id="KW-0238">DNA-binding</keyword>
<dbReference type="PANTHER" id="PTHR30478:SF0">
    <property type="entry name" value="BETA SLIDING CLAMP"/>
    <property type="match status" value="1"/>
</dbReference>
<dbReference type="PIRSF" id="PIRSF000804">
    <property type="entry name" value="DNA_pol_III_b"/>
    <property type="match status" value="1"/>
</dbReference>
<evidence type="ECO:0000259" key="11">
    <source>
        <dbReference type="Pfam" id="PF00712"/>
    </source>
</evidence>
<dbReference type="Gene3D" id="3.10.150.10">
    <property type="entry name" value="DNA Polymerase III, subunit A, domain 2"/>
    <property type="match status" value="1"/>
</dbReference>
<dbReference type="GO" id="GO:0006271">
    <property type="term" value="P:DNA strand elongation involved in DNA replication"/>
    <property type="evidence" value="ECO:0007669"/>
    <property type="project" value="TreeGrafter"/>
</dbReference>
<dbReference type="InterPro" id="IPR046938">
    <property type="entry name" value="DNA_clamp_sf"/>
</dbReference>
<keyword evidence="8 10" id="KW-0239">DNA-directed DNA polymerase</keyword>
<comment type="subcellular location">
    <subcellularLocation>
        <location evidence="1 10">Cytoplasm</location>
    </subcellularLocation>
</comment>
<evidence type="ECO:0000259" key="12">
    <source>
        <dbReference type="Pfam" id="PF02767"/>
    </source>
</evidence>
<comment type="caution">
    <text evidence="14">The sequence shown here is derived from an EMBL/GenBank/DDBJ whole genome shotgun (WGS) entry which is preliminary data.</text>
</comment>
<keyword evidence="6 10" id="KW-0548">Nucleotidyltransferase</keyword>
<name>A0A7C5Z6B4_9FIRM</name>
<evidence type="ECO:0000256" key="4">
    <source>
        <dbReference type="ARBA" id="ARBA00022490"/>
    </source>
</evidence>
<dbReference type="SUPFAM" id="SSF55979">
    <property type="entry name" value="DNA clamp"/>
    <property type="match status" value="3"/>
</dbReference>
<gene>
    <name evidence="14" type="ORF">ENL71_01910</name>
</gene>
<protein>
    <recommendedName>
        <fullName evidence="3 10">Beta sliding clamp</fullName>
    </recommendedName>
</protein>
<dbReference type="GO" id="GO:0003677">
    <property type="term" value="F:DNA binding"/>
    <property type="evidence" value="ECO:0007669"/>
    <property type="project" value="UniProtKB-UniRule"/>
</dbReference>
<dbReference type="Pfam" id="PF02767">
    <property type="entry name" value="DNA_pol3_beta_2"/>
    <property type="match status" value="1"/>
</dbReference>
<dbReference type="AlphaFoldDB" id="A0A7C5Z6B4"/>
<dbReference type="Pfam" id="PF02768">
    <property type="entry name" value="DNA_pol3_beta_3"/>
    <property type="match status" value="1"/>
</dbReference>
<comment type="function">
    <text evidence="10">Confers DNA tethering and processivity to DNA polymerases and other proteins. Acts as a clamp, forming a ring around DNA (a reaction catalyzed by the clamp-loading complex) which diffuses in an ATP-independent manner freely and bidirectionally along dsDNA. Initially characterized for its ability to contact the catalytic subunit of DNA polymerase III (Pol III), a complex, multichain enzyme responsible for most of the replicative synthesis in bacteria; Pol III exhibits 3'-5' exonuclease proofreading activity. The beta chain is required for initiation of replication as well as for processivity of DNA replication.</text>
</comment>
<proteinExistence type="inferred from homology"/>
<evidence type="ECO:0000256" key="3">
    <source>
        <dbReference type="ARBA" id="ARBA00021035"/>
    </source>
</evidence>
<dbReference type="InterPro" id="IPR001001">
    <property type="entry name" value="DNA_polIII_beta"/>
</dbReference>
<comment type="subunit">
    <text evidence="10">Forms a ring-shaped head-to-tail homodimer around DNA.</text>
</comment>
<evidence type="ECO:0000256" key="5">
    <source>
        <dbReference type="ARBA" id="ARBA00022679"/>
    </source>
</evidence>
<organism evidence="14">
    <name type="scientific">Caldicellulosiruptor owensensis</name>
    <dbReference type="NCBI Taxonomy" id="55205"/>
    <lineage>
        <taxon>Bacteria</taxon>
        <taxon>Bacillati</taxon>
        <taxon>Bacillota</taxon>
        <taxon>Bacillota incertae sedis</taxon>
        <taxon>Caldicellulosiruptorales</taxon>
        <taxon>Caldicellulosiruptoraceae</taxon>
        <taxon>Caldicellulosiruptor</taxon>
    </lineage>
</organism>
<evidence type="ECO:0000256" key="9">
    <source>
        <dbReference type="ARBA" id="ARBA00023125"/>
    </source>
</evidence>
<feature type="domain" description="DNA polymerase III beta sliding clamp central" evidence="12">
    <location>
        <begin position="130"/>
        <end position="240"/>
    </location>
</feature>
<evidence type="ECO:0000259" key="13">
    <source>
        <dbReference type="Pfam" id="PF02768"/>
    </source>
</evidence>
<keyword evidence="7 10" id="KW-0235">DNA replication</keyword>
<comment type="similarity">
    <text evidence="2 10">Belongs to the beta sliding clamp family.</text>
</comment>
<dbReference type="InterPro" id="IPR022634">
    <property type="entry name" value="DNA_polIII_beta_N"/>
</dbReference>
<evidence type="ECO:0000256" key="7">
    <source>
        <dbReference type="ARBA" id="ARBA00022705"/>
    </source>
</evidence>
<dbReference type="GO" id="GO:0008408">
    <property type="term" value="F:3'-5' exonuclease activity"/>
    <property type="evidence" value="ECO:0007669"/>
    <property type="project" value="InterPro"/>
</dbReference>
<evidence type="ECO:0000256" key="1">
    <source>
        <dbReference type="ARBA" id="ARBA00004496"/>
    </source>
</evidence>
<dbReference type="PANTHER" id="PTHR30478">
    <property type="entry name" value="DNA POLYMERASE III SUBUNIT BETA"/>
    <property type="match status" value="1"/>
</dbReference>
<keyword evidence="4 10" id="KW-0963">Cytoplasm</keyword>
<evidence type="ECO:0000256" key="8">
    <source>
        <dbReference type="ARBA" id="ARBA00022932"/>
    </source>
</evidence>
<dbReference type="GO" id="GO:0009360">
    <property type="term" value="C:DNA polymerase III complex"/>
    <property type="evidence" value="ECO:0007669"/>
    <property type="project" value="InterPro"/>
</dbReference>
<sequence>MKFVVDKDILQDNISKVIPAAASTKVTSILECVLIEAEDSIVFTTNDMKMQMQTEFEAEILERGAALVKAKLFSDIVKKLPDGDVEVIREENEVKIRSQKIEFRLPTLDPLDFPKMDKKPAESFCEFVASEFVDSIDKVIFATSKDETRPTFTGVLFEREENDFVNLVGMDGHRLAICKIKPVEVEGSFSKIVPADNLDDITKIIDIEEAEKVRVSFYENQATFEIGSTTVIVTLIAGKFFDYKSAIPTEYSTKISISTDVLESTLERASIVSKDEKTNIQAVIFETSGMMFTVRSMSADGRYEEDVLCSVEGKDIRIGFNVKYFLDVLKVLDGEINLFITSQTSPSIVQKPDDENYIYLVLPIKMPE</sequence>